<dbReference type="EC" id="5.2.1.8" evidence="9"/>
<dbReference type="EMBL" id="JAIOIV010000108">
    <property type="protein sequence ID" value="MBZ0157240.1"/>
    <property type="molecule type" value="Genomic_DNA"/>
</dbReference>
<evidence type="ECO:0000256" key="2">
    <source>
        <dbReference type="ARBA" id="ARBA00022764"/>
    </source>
</evidence>
<name>A0A953JEQ8_9BACT</name>
<evidence type="ECO:0000313" key="9">
    <source>
        <dbReference type="EMBL" id="MBZ0157240.1"/>
    </source>
</evidence>
<evidence type="ECO:0000256" key="7">
    <source>
        <dbReference type="SAM" id="SignalP"/>
    </source>
</evidence>
<accession>A0A953JEQ8</accession>
<dbReference type="PANTHER" id="PTHR47637">
    <property type="entry name" value="CHAPERONE SURA"/>
    <property type="match status" value="1"/>
</dbReference>
<dbReference type="SUPFAM" id="SSF109998">
    <property type="entry name" value="Triger factor/SurA peptide-binding domain-like"/>
    <property type="match status" value="1"/>
</dbReference>
<dbReference type="GO" id="GO:0003755">
    <property type="term" value="F:peptidyl-prolyl cis-trans isomerase activity"/>
    <property type="evidence" value="ECO:0007669"/>
    <property type="project" value="UniProtKB-KW"/>
</dbReference>
<evidence type="ECO:0000313" key="10">
    <source>
        <dbReference type="Proteomes" id="UP000705867"/>
    </source>
</evidence>
<keyword evidence="3 6" id="KW-0697">Rotamase</keyword>
<dbReference type="Gene3D" id="1.10.4030.10">
    <property type="entry name" value="Porin chaperone SurA, peptide-binding domain"/>
    <property type="match status" value="1"/>
</dbReference>
<keyword evidence="1 7" id="KW-0732">Signal</keyword>
<keyword evidence="4" id="KW-0143">Chaperone</keyword>
<dbReference type="PANTHER" id="PTHR47637:SF1">
    <property type="entry name" value="CHAPERONE SURA"/>
    <property type="match status" value="1"/>
</dbReference>
<dbReference type="Proteomes" id="UP000705867">
    <property type="component" value="Unassembled WGS sequence"/>
</dbReference>
<dbReference type="Pfam" id="PF00639">
    <property type="entry name" value="Rotamase"/>
    <property type="match status" value="1"/>
</dbReference>
<evidence type="ECO:0000256" key="6">
    <source>
        <dbReference type="PROSITE-ProRule" id="PRU00278"/>
    </source>
</evidence>
<protein>
    <submittedName>
        <fullName evidence="9">Peptidylprolyl isomerase</fullName>
        <ecNumber evidence="9">5.2.1.8</ecNumber>
    </submittedName>
</protein>
<dbReference type="InterPro" id="IPR050280">
    <property type="entry name" value="OMP_Chaperone_SurA"/>
</dbReference>
<evidence type="ECO:0000256" key="4">
    <source>
        <dbReference type="ARBA" id="ARBA00023186"/>
    </source>
</evidence>
<dbReference type="SUPFAM" id="SSF54534">
    <property type="entry name" value="FKBP-like"/>
    <property type="match status" value="1"/>
</dbReference>
<evidence type="ECO:0000256" key="3">
    <source>
        <dbReference type="ARBA" id="ARBA00023110"/>
    </source>
</evidence>
<evidence type="ECO:0000256" key="5">
    <source>
        <dbReference type="ARBA" id="ARBA00023235"/>
    </source>
</evidence>
<feature type="signal peptide" evidence="7">
    <location>
        <begin position="1"/>
        <end position="20"/>
    </location>
</feature>
<reference evidence="9" key="1">
    <citation type="journal article" date="2021" name="bioRxiv">
        <title>Unraveling nitrogen, sulfur and carbon metabolic pathways and microbial community transcriptional responses to substrate deprivation and toxicity stresses in a bioreactor mimicking anoxic brackish coastal sediment conditions.</title>
        <authorList>
            <person name="Martins P.D."/>
            <person name="Echeveste M.J."/>
            <person name="Arshad A."/>
            <person name="Kurth J."/>
            <person name="Ouboter H."/>
            <person name="Jetten M.S.M."/>
            <person name="Welte C.U."/>
        </authorList>
    </citation>
    <scope>NUCLEOTIDE SEQUENCE</scope>
    <source>
        <strain evidence="9">MAG_39</strain>
    </source>
</reference>
<sequence>MGKRMLLFGVLVLVLGSVSAAQGAVLLDKVMAIVNKEVITWSDVYRGMEYEAADEIKALKAEERRRLFKENEMGYLELLIDMRLQLQEAARAGVSASKEDVERAIRSIKEKYSLSDEAFAEMIRKEGFSLDAYKKRLAEQITLSRIVDQEVRGKVLVTEREIDTYLAENKNEARENEGFSVSHLFLRKAEDKRQVEEKMEEILKQIKAGGDFADLARQYSEDASARSGGDLGFIRKSDMSPGFLAVLSGMKAGQVSEPFWGENGLHLLKLNGIRKFDTPQELREAVRQKLLDAKLSRELRNWVKGLREKAYVEIKI</sequence>
<keyword evidence="2" id="KW-0574">Periplasm</keyword>
<feature type="chain" id="PRO_5037833730" evidence="7">
    <location>
        <begin position="21"/>
        <end position="316"/>
    </location>
</feature>
<dbReference type="Gene3D" id="3.10.50.40">
    <property type="match status" value="1"/>
</dbReference>
<evidence type="ECO:0000256" key="1">
    <source>
        <dbReference type="ARBA" id="ARBA00022729"/>
    </source>
</evidence>
<dbReference type="InterPro" id="IPR000297">
    <property type="entry name" value="PPIase_PpiC"/>
</dbReference>
<dbReference type="AlphaFoldDB" id="A0A953JEQ8"/>
<organism evidence="9 10">
    <name type="scientific">Candidatus Nitrobium versatile</name>
    <dbReference type="NCBI Taxonomy" id="2884831"/>
    <lineage>
        <taxon>Bacteria</taxon>
        <taxon>Pseudomonadati</taxon>
        <taxon>Nitrospirota</taxon>
        <taxon>Nitrospiria</taxon>
        <taxon>Nitrospirales</taxon>
        <taxon>Nitrospiraceae</taxon>
        <taxon>Candidatus Nitrobium</taxon>
    </lineage>
</organism>
<dbReference type="InterPro" id="IPR046357">
    <property type="entry name" value="PPIase_dom_sf"/>
</dbReference>
<keyword evidence="5 6" id="KW-0413">Isomerase</keyword>
<dbReference type="PROSITE" id="PS01096">
    <property type="entry name" value="PPIC_PPIASE_1"/>
    <property type="match status" value="1"/>
</dbReference>
<gene>
    <name evidence="9" type="ORF">K8I29_13645</name>
</gene>
<evidence type="ECO:0000259" key="8">
    <source>
        <dbReference type="PROSITE" id="PS50198"/>
    </source>
</evidence>
<reference evidence="9" key="2">
    <citation type="submission" date="2021-08" db="EMBL/GenBank/DDBJ databases">
        <authorList>
            <person name="Dalcin Martins P."/>
        </authorList>
    </citation>
    <scope>NUCLEOTIDE SEQUENCE</scope>
    <source>
        <strain evidence="9">MAG_39</strain>
    </source>
</reference>
<feature type="domain" description="PpiC" evidence="8">
    <location>
        <begin position="176"/>
        <end position="272"/>
    </location>
</feature>
<proteinExistence type="predicted"/>
<dbReference type="Pfam" id="PF09312">
    <property type="entry name" value="SurA_N"/>
    <property type="match status" value="1"/>
</dbReference>
<dbReference type="PROSITE" id="PS50198">
    <property type="entry name" value="PPIC_PPIASE_2"/>
    <property type="match status" value="1"/>
</dbReference>
<dbReference type="InterPro" id="IPR015391">
    <property type="entry name" value="SurA_N"/>
</dbReference>
<dbReference type="InterPro" id="IPR023058">
    <property type="entry name" value="PPIase_PpiC_CS"/>
</dbReference>
<comment type="caution">
    <text evidence="9">The sequence shown here is derived from an EMBL/GenBank/DDBJ whole genome shotgun (WGS) entry which is preliminary data.</text>
</comment>
<dbReference type="InterPro" id="IPR027304">
    <property type="entry name" value="Trigger_fact/SurA_dom_sf"/>
</dbReference>